<organism evidence="2 3">
    <name type="scientific">Azorhizobium caulinodans (strain ATCC 43989 / DSM 5975 / JCM 20966 / LMG 6465 / NBRC 14845 / NCIMB 13405 / ORS 571)</name>
    <dbReference type="NCBI Taxonomy" id="438753"/>
    <lineage>
        <taxon>Bacteria</taxon>
        <taxon>Pseudomonadati</taxon>
        <taxon>Pseudomonadota</taxon>
        <taxon>Alphaproteobacteria</taxon>
        <taxon>Hyphomicrobiales</taxon>
        <taxon>Xanthobacteraceae</taxon>
        <taxon>Azorhizobium</taxon>
    </lineage>
</organism>
<dbReference type="AlphaFoldDB" id="A8IPB4"/>
<reference evidence="2 3" key="3">
    <citation type="journal article" date="2008" name="BMC Genomics">
        <title>The genome of the versatile nitrogen fixer Azorhizobium caulinodans ORS571.</title>
        <authorList>
            <person name="Lee KB."/>
            <person name="Backer P.D."/>
            <person name="Aono T."/>
            <person name="Liu CT."/>
            <person name="Suzuki S."/>
            <person name="Suzuki T."/>
            <person name="Kaneko T."/>
            <person name="Yamada M."/>
            <person name="Tabata S."/>
            <person name="Kupfer D.M."/>
            <person name="Najar F.Z."/>
            <person name="Wiley G.B."/>
            <person name="Roe B."/>
            <person name="Binnewies T.T."/>
            <person name="Ussery D.W."/>
            <person name="D'Haeze W."/>
            <person name="Herder J.D."/>
            <person name="Gevers D."/>
            <person name="Vereecke D."/>
            <person name="Holsters M."/>
            <person name="Oyaizu H."/>
        </authorList>
    </citation>
    <scope>NUCLEOTIDE SEQUENCE [LARGE SCALE GENOMIC DNA]</scope>
    <source>
        <strain evidence="3">ATCC 43989 / DSM 5975 / JCM 20966 / LMG 6465 / NBRC 14845 / NCIMB 13405 / ORS 571</strain>
    </source>
</reference>
<dbReference type="STRING" id="438753.AZC_3854"/>
<keyword evidence="3" id="KW-1185">Reference proteome</keyword>
<dbReference type="KEGG" id="azc:AZC_3854"/>
<name>A8IPB4_AZOC5</name>
<dbReference type="Proteomes" id="UP000000270">
    <property type="component" value="Chromosome"/>
</dbReference>
<gene>
    <name evidence="2" type="primary">lysR</name>
    <name evidence="2" type="ordered locus">AZC_3854</name>
</gene>
<reference evidence="2 3" key="5">
    <citation type="journal article" date="2010" name="Appl. Environ. Microbiol.">
        <title>phrR-like gene praR of Azorhizobium caulinodans ORS571 is essential for symbiosis with Sesbania rostrata and is involved in expression of reb genes.</title>
        <authorList>
            <person name="Akiba N."/>
            <person name="Aono T."/>
            <person name="Toyazaki H."/>
            <person name="Sato S."/>
            <person name="Oyaizu H."/>
        </authorList>
    </citation>
    <scope>NUCLEOTIDE SEQUENCE [LARGE SCALE GENOMIC DNA]</scope>
    <source>
        <strain evidence="3">ATCC 43989 / DSM 5975 / JCM 20966 / LMG 6465 / NBRC 14845 / NCIMB 13405 / ORS 571</strain>
    </source>
</reference>
<proteinExistence type="predicted"/>
<evidence type="ECO:0000313" key="3">
    <source>
        <dbReference type="Proteomes" id="UP000000270"/>
    </source>
</evidence>
<sequence length="105" mass="11209">MSIALCGRFGDVRGPRAVGQRLLCLARPAGELARADQPGTHRRHPADPRAEQRDLWRAPDPCSPEGTRSARGPVPDRAAHAPRRHPGPGRRATAHAARPSPGPIG</sequence>
<evidence type="ECO:0000313" key="2">
    <source>
        <dbReference type="EMBL" id="BAF89852.1"/>
    </source>
</evidence>
<reference evidence="2 3" key="1">
    <citation type="journal article" date="2007" name="Appl. Environ. Microbiol.">
        <title>Rhizobial factors required for stem nodule maturation and maintenance in Sesbania rostrata-Azorhizobium caulinodans ORS571 symbiosis.</title>
        <authorList>
            <person name="Suzuki S."/>
            <person name="Aono T."/>
            <person name="Lee KB."/>
            <person name="Suzuki T."/>
            <person name="Liu CT."/>
            <person name="Miwa H."/>
            <person name="Wakao S."/>
            <person name="Iki T."/>
            <person name="Oyaizu H."/>
        </authorList>
    </citation>
    <scope>NUCLEOTIDE SEQUENCE [LARGE SCALE GENOMIC DNA]</scope>
    <source>
        <strain evidence="3">ATCC 43989 / DSM 5975 / JCM 20966 / LMG 6465 / NBRC 14845 / NCIMB 13405 / ORS 571</strain>
    </source>
</reference>
<dbReference type="EMBL" id="AP009384">
    <property type="protein sequence ID" value="BAF89852.1"/>
    <property type="molecule type" value="Genomic_DNA"/>
</dbReference>
<reference evidence="3" key="2">
    <citation type="submission" date="2007-04" db="EMBL/GenBank/DDBJ databases">
        <title>Complete genome sequence of the nitrogen-fixing bacterium Azorhizobium caulinodans ORS571.</title>
        <authorList>
            <person name="Lee K.B."/>
            <person name="Backer P.D."/>
            <person name="Aono T."/>
            <person name="Liu C.T."/>
            <person name="Suzuki S."/>
            <person name="Suzuki T."/>
            <person name="Kaneko T."/>
            <person name="Yamada M."/>
            <person name="Tabata S."/>
            <person name="Kupfer D.M."/>
            <person name="Najar F.Z."/>
            <person name="Wiley G.B."/>
            <person name="Roe B."/>
            <person name="Binnewies T."/>
            <person name="Ussery D."/>
            <person name="Vereecke D."/>
            <person name="Gevers D."/>
            <person name="Holsters M."/>
            <person name="Oyaizu H."/>
        </authorList>
    </citation>
    <scope>NUCLEOTIDE SEQUENCE [LARGE SCALE GENOMIC DNA]</scope>
    <source>
        <strain evidence="3">ATCC 43989 / DSM 5975 / JCM 20966 / LMG 6465 / NBRC 14845 / NCIMB 13405 / ORS 571</strain>
    </source>
</reference>
<feature type="compositionally biased region" description="Basic and acidic residues" evidence="1">
    <location>
        <begin position="45"/>
        <end position="57"/>
    </location>
</feature>
<evidence type="ECO:0000256" key="1">
    <source>
        <dbReference type="SAM" id="MobiDB-lite"/>
    </source>
</evidence>
<accession>A8IPB4</accession>
<protein>
    <submittedName>
        <fullName evidence="2">Transcriptional regulator</fullName>
    </submittedName>
</protein>
<dbReference type="HOGENOM" id="CLU_2230941_0_0_5"/>
<reference evidence="2 3" key="4">
    <citation type="journal article" date="2009" name="Appl. Environ. Microbiol.">
        <title>Comparative genome-wide transcriptional profiling of Azorhizobium caulinodans ORS571 grown under free-living and symbiotic conditions.</title>
        <authorList>
            <person name="Tsukada S."/>
            <person name="Aono T."/>
            <person name="Akiba N."/>
            <person name="Lee KB."/>
            <person name="Liu CT."/>
            <person name="Toyazaki H."/>
            <person name="Oyaizu H."/>
        </authorList>
    </citation>
    <scope>NUCLEOTIDE SEQUENCE [LARGE SCALE GENOMIC DNA]</scope>
    <source>
        <strain evidence="3">ATCC 43989 / DSM 5975 / JCM 20966 / LMG 6465 / NBRC 14845 / NCIMB 13405 / ORS 571</strain>
    </source>
</reference>
<feature type="region of interest" description="Disordered" evidence="1">
    <location>
        <begin position="31"/>
        <end position="105"/>
    </location>
</feature>
<reference evidence="2 3" key="6">
    <citation type="journal article" date="2011" name="Appl. Environ. Microbiol.">
        <title>Involvement of the azorhizobial chromosome partition gene (parA) in the onset of bacteroid differentiation during Sesbania rostrata stem nodule development.</title>
        <authorList>
            <person name="Liu CT."/>
            <person name="Lee KB."/>
            <person name="Wang YS."/>
            <person name="Peng MH."/>
            <person name="Lee KT."/>
            <person name="Suzuki S."/>
            <person name="Suzuki T."/>
            <person name="Oyaizu H."/>
        </authorList>
    </citation>
    <scope>NUCLEOTIDE SEQUENCE [LARGE SCALE GENOMIC DNA]</scope>
    <source>
        <strain evidence="3">ATCC 43989 / DSM 5975 / JCM 20966 / LMG 6465 / NBRC 14845 / NCIMB 13405 / ORS 571</strain>
    </source>
</reference>